<dbReference type="Proteomes" id="UP000562492">
    <property type="component" value="Unassembled WGS sequence"/>
</dbReference>
<dbReference type="EMBL" id="JACHKZ010000021">
    <property type="protein sequence ID" value="MBB6578995.1"/>
    <property type="molecule type" value="Genomic_DNA"/>
</dbReference>
<name>A0ABR6RIJ1_9BURK</name>
<evidence type="ECO:0000313" key="1">
    <source>
        <dbReference type="EMBL" id="MBB6578995.1"/>
    </source>
</evidence>
<dbReference type="Gene3D" id="3.10.150.10">
    <property type="entry name" value="DNA Polymerase III, subunit A, domain 2"/>
    <property type="match status" value="1"/>
</dbReference>
<reference evidence="1 2" key="1">
    <citation type="submission" date="2020-08" db="EMBL/GenBank/DDBJ databases">
        <title>Functional genomics of gut bacteria from endangered species of beetles.</title>
        <authorList>
            <person name="Carlos-Shanley C."/>
        </authorList>
    </citation>
    <scope>NUCLEOTIDE SEQUENCE [LARGE SCALE GENOMIC DNA]</scope>
    <source>
        <strain evidence="1 2">S00124</strain>
    </source>
</reference>
<evidence type="ECO:0000313" key="2">
    <source>
        <dbReference type="Proteomes" id="UP000562492"/>
    </source>
</evidence>
<dbReference type="RefSeq" id="WP_184709865.1">
    <property type="nucleotide sequence ID" value="NZ_JACHKZ010000021.1"/>
</dbReference>
<gene>
    <name evidence="1" type="ORF">HNP33_003100</name>
</gene>
<proteinExistence type="predicted"/>
<keyword evidence="2" id="KW-1185">Reference proteome</keyword>
<organism evidence="1 2">
    <name type="scientific">Comamonas odontotermitis</name>
    <dbReference type="NCBI Taxonomy" id="379895"/>
    <lineage>
        <taxon>Bacteria</taxon>
        <taxon>Pseudomonadati</taxon>
        <taxon>Pseudomonadota</taxon>
        <taxon>Betaproteobacteria</taxon>
        <taxon>Burkholderiales</taxon>
        <taxon>Comamonadaceae</taxon>
        <taxon>Comamonas</taxon>
    </lineage>
</organism>
<comment type="caution">
    <text evidence="1">The sequence shown here is derived from an EMBL/GenBank/DDBJ whole genome shotgun (WGS) entry which is preliminary data.</text>
</comment>
<accession>A0ABR6RIJ1</accession>
<protein>
    <submittedName>
        <fullName evidence="1">Uncharacterized protein</fullName>
    </submittedName>
</protein>
<sequence>MNIKFSGTGMAFLSHYMATQDIRYYLNGIFLQPLTARQGGGVIGVATNGKALGLWHDQAGEADREIIIRVTKPLISSLGKFDKGLPRSLRVVDGRLICMSAEEEEIYIQPNPHAPVTGARMPWEVEGKFPDFTRVVKRADKFKDAQGPVDAIDARYLELLNKSVVGTTRFPNGVQLRQPAPLGEIYARFCAKDEAFAVVMPLSWGEIDIPKWLHQIFKAAEAKE</sequence>